<dbReference type="InterPro" id="IPR000269">
    <property type="entry name" value="Cu_amine_oxidase"/>
</dbReference>
<dbReference type="Gene3D" id="3.10.450.40">
    <property type="match status" value="2"/>
</dbReference>
<feature type="domain" description="DUF1965" evidence="12">
    <location>
        <begin position="260"/>
        <end position="321"/>
    </location>
</feature>
<sequence>MHLLKDIACILAAVTTIVEAASPRQSRPDYYQRLLAKRNPSSFARRDTACSPSFPQEAIAPKKNIWADLDTAEAQIVFDLLNDVYNLTQLENATPYDNYIMWIEALRPNKTDAVAYLDHEGPLPERWARASLFFGAEEHTSEKYPNGFWKELQIGPLNTNATPAIKDLEYLYTKSKVAYEVGYKDKFRWADAQLVFNQVFLSDSMLPVLVDLIGEEMKLYGQEGAPIECWATDPYEYNKETGRTTSWATVFLNYQGAGDITPSGVFLNVDITGRNSSEYFVTKWVYNNIVYNSNEEFRKAWESKSFVKLPKVNSSKMNTTDSFIFVGQQGATRQLDEKLAPISVEPQGRRWKFSEEQRYFTWMDWEFYVAWSRDVGITLYDLKFKGQRIAFEFGLQEAIAEYAGDDPYQAHTTYFDRSYGFGNNAFGLLPGFDCPYNAEMFNVTWHSKGENNYHNNSYCAFEFAEDYPFARHTASDYASVTKNPTFNLRTISTIGNYDYNFLYKFYLDGTFEVSVRAAGYIQGAYYSEETGSPFGYRINQALSGSFHDHVLNFKADFDIAGQKNRVTNTALKATNYTFPWDPENVYSTKIKERSIIEEETYLNWAEAGGVLLIESDEQNNTWGNPKAYRVIYPGGDARRIAQNTKTIGINAEWANHDLTFTKQKDHEVFSSHVLDAQDLQDPIVNFGSYVDGESIDGEDLVCWFNLALHHLPNTQDLPNTIFTTAESSIIFTPFNYFDSEQSRDTLQQLYYKYEDSEWNFHGVDVNPQCELQIPELKFSGISYEASKPINKLNVSLGILY</sequence>
<feature type="active site" description="Proton acceptor" evidence="7">
    <location>
        <position position="416"/>
    </location>
</feature>
<dbReference type="PRINTS" id="PR00766">
    <property type="entry name" value="CUDAOXIDASE"/>
</dbReference>
<dbReference type="AlphaFoldDB" id="A0A1E3P7M3"/>
<evidence type="ECO:0000256" key="5">
    <source>
        <dbReference type="ARBA" id="ARBA00023002"/>
    </source>
</evidence>
<dbReference type="PANTHER" id="PTHR10638">
    <property type="entry name" value="COPPER AMINE OXIDASE"/>
    <property type="match status" value="1"/>
</dbReference>
<dbReference type="Pfam" id="PF09248">
    <property type="entry name" value="DUF1965"/>
    <property type="match status" value="1"/>
</dbReference>
<evidence type="ECO:0000259" key="11">
    <source>
        <dbReference type="Pfam" id="PF01179"/>
    </source>
</evidence>
<feature type="domain" description="Copper amine oxidase catalytic" evidence="11">
    <location>
        <begin position="343"/>
        <end position="742"/>
    </location>
</feature>
<dbReference type="PANTHER" id="PTHR10638:SF20">
    <property type="entry name" value="AMINE OXIDASE"/>
    <property type="match status" value="1"/>
</dbReference>
<evidence type="ECO:0000256" key="4">
    <source>
        <dbReference type="ARBA" id="ARBA00022772"/>
    </source>
</evidence>
<keyword evidence="5 9" id="KW-0560">Oxidoreductase</keyword>
<feature type="signal peptide" evidence="10">
    <location>
        <begin position="1"/>
        <end position="20"/>
    </location>
</feature>
<evidence type="ECO:0000256" key="2">
    <source>
        <dbReference type="ARBA" id="ARBA00007983"/>
    </source>
</evidence>
<dbReference type="STRING" id="683960.A0A1E3P7M3"/>
<dbReference type="EMBL" id="KV454209">
    <property type="protein sequence ID" value="ODQ61224.1"/>
    <property type="molecule type" value="Genomic_DNA"/>
</dbReference>
<evidence type="ECO:0000313" key="14">
    <source>
        <dbReference type="Proteomes" id="UP000094112"/>
    </source>
</evidence>
<dbReference type="GO" id="GO:0048038">
    <property type="term" value="F:quinone binding"/>
    <property type="evidence" value="ECO:0007669"/>
    <property type="project" value="InterPro"/>
</dbReference>
<evidence type="ECO:0000313" key="13">
    <source>
        <dbReference type="EMBL" id="ODQ61224.1"/>
    </source>
</evidence>
<reference evidence="13 14" key="1">
    <citation type="journal article" date="2016" name="Proc. Natl. Acad. Sci. U.S.A.">
        <title>Comparative genomics of biotechnologically important yeasts.</title>
        <authorList>
            <person name="Riley R."/>
            <person name="Haridas S."/>
            <person name="Wolfe K.H."/>
            <person name="Lopes M.R."/>
            <person name="Hittinger C.T."/>
            <person name="Goeker M."/>
            <person name="Salamov A.A."/>
            <person name="Wisecaver J.H."/>
            <person name="Long T.M."/>
            <person name="Calvey C.H."/>
            <person name="Aerts A.L."/>
            <person name="Barry K.W."/>
            <person name="Choi C."/>
            <person name="Clum A."/>
            <person name="Coughlan A.Y."/>
            <person name="Deshpande S."/>
            <person name="Douglass A.P."/>
            <person name="Hanson S.J."/>
            <person name="Klenk H.-P."/>
            <person name="LaButti K.M."/>
            <person name="Lapidus A."/>
            <person name="Lindquist E.A."/>
            <person name="Lipzen A.M."/>
            <person name="Meier-Kolthoff J.P."/>
            <person name="Ohm R.A."/>
            <person name="Otillar R.P."/>
            <person name="Pangilinan J.L."/>
            <person name="Peng Y."/>
            <person name="Rokas A."/>
            <person name="Rosa C.A."/>
            <person name="Scheuner C."/>
            <person name="Sibirny A.A."/>
            <person name="Slot J.C."/>
            <person name="Stielow J.B."/>
            <person name="Sun H."/>
            <person name="Kurtzman C.P."/>
            <person name="Blackwell M."/>
            <person name="Grigoriev I.V."/>
            <person name="Jeffries T.W."/>
        </authorList>
    </citation>
    <scope>NUCLEOTIDE SEQUENCE [LARGE SCALE GENOMIC DNA]</scope>
    <source>
        <strain evidence="14">ATCC 58044 / CBS 1984 / NCYC 433 / NRRL Y-366-8</strain>
    </source>
</reference>
<keyword evidence="4 7" id="KW-0801">TPQ</keyword>
<dbReference type="GO" id="GO:0005886">
    <property type="term" value="C:plasma membrane"/>
    <property type="evidence" value="ECO:0007669"/>
    <property type="project" value="TreeGrafter"/>
</dbReference>
<evidence type="ECO:0000256" key="7">
    <source>
        <dbReference type="PIRSR" id="PIRSR600269-50"/>
    </source>
</evidence>
<dbReference type="InterPro" id="IPR036460">
    <property type="entry name" value="Cu_amine_oxidase_C_sf"/>
</dbReference>
<feature type="chain" id="PRO_5009133709" description="Amine oxidase" evidence="10">
    <location>
        <begin position="21"/>
        <end position="800"/>
    </location>
</feature>
<dbReference type="GO" id="GO:0005507">
    <property type="term" value="F:copper ion binding"/>
    <property type="evidence" value="ECO:0007669"/>
    <property type="project" value="InterPro"/>
</dbReference>
<dbReference type="InterPro" id="IPR015798">
    <property type="entry name" value="Cu_amine_oxidase_C"/>
</dbReference>
<proteinExistence type="inferred from homology"/>
<dbReference type="OrthoDB" id="3341590at2759"/>
<dbReference type="GeneID" id="30202787"/>
<name>A0A1E3P7M3_WICAA</name>
<feature type="active site" description="Schiff-base intermediate with substrate; via topaquinone" evidence="7">
    <location>
        <position position="497"/>
    </location>
</feature>
<dbReference type="InterPro" id="IPR016182">
    <property type="entry name" value="Cu_amine_oxidase_N-reg"/>
</dbReference>
<dbReference type="RefSeq" id="XP_019040431.1">
    <property type="nucleotide sequence ID" value="XM_019185541.1"/>
</dbReference>
<evidence type="ECO:0000256" key="1">
    <source>
        <dbReference type="ARBA" id="ARBA00001935"/>
    </source>
</evidence>
<dbReference type="InterPro" id="IPR015328">
    <property type="entry name" value="DUF1965"/>
</dbReference>
<keyword evidence="6 9" id="KW-0186">Copper</keyword>
<dbReference type="EC" id="1.4.3.-" evidence="9"/>
<comment type="cofactor">
    <cofactor evidence="1">
        <name>Cu cation</name>
        <dbReference type="ChEBI" id="CHEBI:23378"/>
    </cofactor>
</comment>
<evidence type="ECO:0000256" key="8">
    <source>
        <dbReference type="PIRSR" id="PIRSR600269-51"/>
    </source>
</evidence>
<gene>
    <name evidence="13" type="ORF">WICANDRAFT_83423</name>
</gene>
<dbReference type="SUPFAM" id="SSF49998">
    <property type="entry name" value="Amine oxidase catalytic domain"/>
    <property type="match status" value="1"/>
</dbReference>
<dbReference type="Proteomes" id="UP000094112">
    <property type="component" value="Unassembled WGS sequence"/>
</dbReference>
<keyword evidence="14" id="KW-1185">Reference proteome</keyword>
<comment type="PTM">
    <text evidence="8 9">Topaquinone (TPQ) is generated by copper-dependent autoxidation of a specific tyrosyl residue.</text>
</comment>
<evidence type="ECO:0000259" key="12">
    <source>
        <dbReference type="Pfam" id="PF09248"/>
    </source>
</evidence>
<comment type="cofactor">
    <cofactor evidence="9">
        <name>Cu cation</name>
        <dbReference type="ChEBI" id="CHEBI:23378"/>
    </cofactor>
    <text evidence="9">Contains 1 topaquinone per subunit.</text>
</comment>
<evidence type="ECO:0000256" key="10">
    <source>
        <dbReference type="SAM" id="SignalP"/>
    </source>
</evidence>
<keyword evidence="3 9" id="KW-0479">Metal-binding</keyword>
<dbReference type="GO" id="GO:0008131">
    <property type="term" value="F:primary methylamine oxidase activity"/>
    <property type="evidence" value="ECO:0007669"/>
    <property type="project" value="InterPro"/>
</dbReference>
<dbReference type="Gene3D" id="2.70.98.20">
    <property type="entry name" value="Copper amine oxidase, catalytic domain"/>
    <property type="match status" value="1"/>
</dbReference>
<dbReference type="GO" id="GO:0009308">
    <property type="term" value="P:amine metabolic process"/>
    <property type="evidence" value="ECO:0007669"/>
    <property type="project" value="UniProtKB-UniRule"/>
</dbReference>
<comment type="similarity">
    <text evidence="2 9">Belongs to the copper/topaquinone oxidase family.</text>
</comment>
<accession>A0A1E3P7M3</accession>
<dbReference type="SUPFAM" id="SSF54416">
    <property type="entry name" value="Amine oxidase N-terminal region"/>
    <property type="match status" value="2"/>
</dbReference>
<dbReference type="Pfam" id="PF01179">
    <property type="entry name" value="Cu_amine_oxid"/>
    <property type="match status" value="1"/>
</dbReference>
<feature type="modified residue" description="2',4',5'-topaquinone" evidence="8">
    <location>
        <position position="497"/>
    </location>
</feature>
<evidence type="ECO:0000256" key="3">
    <source>
        <dbReference type="ARBA" id="ARBA00022723"/>
    </source>
</evidence>
<evidence type="ECO:0000256" key="9">
    <source>
        <dbReference type="RuleBase" id="RU000672"/>
    </source>
</evidence>
<organism evidence="13 14">
    <name type="scientific">Wickerhamomyces anomalus (strain ATCC 58044 / CBS 1984 / NCYC 433 / NRRL Y-366-8)</name>
    <name type="common">Yeast</name>
    <name type="synonym">Hansenula anomala</name>
    <dbReference type="NCBI Taxonomy" id="683960"/>
    <lineage>
        <taxon>Eukaryota</taxon>
        <taxon>Fungi</taxon>
        <taxon>Dikarya</taxon>
        <taxon>Ascomycota</taxon>
        <taxon>Saccharomycotina</taxon>
        <taxon>Saccharomycetes</taxon>
        <taxon>Phaffomycetales</taxon>
        <taxon>Wickerhamomycetaceae</taxon>
        <taxon>Wickerhamomyces</taxon>
    </lineage>
</organism>
<evidence type="ECO:0000256" key="6">
    <source>
        <dbReference type="ARBA" id="ARBA00023008"/>
    </source>
</evidence>
<protein>
    <recommendedName>
        <fullName evidence="9">Amine oxidase</fullName>
        <ecNumber evidence="9">1.4.3.-</ecNumber>
    </recommendedName>
</protein>
<keyword evidence="10" id="KW-0732">Signal</keyword>